<dbReference type="Gene3D" id="3.40.350.10">
    <property type="entry name" value="Creatinase/prolidase N-terminal domain"/>
    <property type="match status" value="1"/>
</dbReference>
<accession>A0ABQ2NPQ0</accession>
<keyword evidence="7" id="KW-0464">Manganese</keyword>
<keyword evidence="9" id="KW-0645">Protease</keyword>
<dbReference type="PANTHER" id="PTHR43226">
    <property type="entry name" value="XAA-PRO AMINOPEPTIDASE 3"/>
    <property type="match status" value="1"/>
</dbReference>
<reference evidence="10" key="1">
    <citation type="journal article" date="2019" name="Int. J. Syst. Evol. Microbiol.">
        <title>The Global Catalogue of Microorganisms (GCM) 10K type strain sequencing project: providing services to taxonomists for standard genome sequencing and annotation.</title>
        <authorList>
            <consortium name="The Broad Institute Genomics Platform"/>
            <consortium name="The Broad Institute Genome Sequencing Center for Infectious Disease"/>
            <person name="Wu L."/>
            <person name="Ma J."/>
        </authorList>
    </citation>
    <scope>NUCLEOTIDE SEQUENCE [LARGE SCALE GENOMIC DNA]</scope>
    <source>
        <strain evidence="10">CGMCC 1.7693</strain>
    </source>
</reference>
<evidence type="ECO:0000256" key="2">
    <source>
        <dbReference type="ARBA" id="ARBA00001936"/>
    </source>
</evidence>
<evidence type="ECO:0000256" key="7">
    <source>
        <dbReference type="ARBA" id="ARBA00023211"/>
    </source>
</evidence>
<keyword evidence="6" id="KW-0378">Hydrolase</keyword>
<dbReference type="EC" id="3.4.11.9" evidence="4"/>
<evidence type="ECO:0000259" key="8">
    <source>
        <dbReference type="SMART" id="SM01011"/>
    </source>
</evidence>
<dbReference type="InterPro" id="IPR052433">
    <property type="entry name" value="X-Pro_dipept-like"/>
</dbReference>
<keyword evidence="10" id="KW-1185">Reference proteome</keyword>
<dbReference type="Gene3D" id="3.90.230.10">
    <property type="entry name" value="Creatinase/methionine aminopeptidase superfamily"/>
    <property type="match status" value="1"/>
</dbReference>
<dbReference type="EMBL" id="BMLW01000001">
    <property type="protein sequence ID" value="GGP07797.1"/>
    <property type="molecule type" value="Genomic_DNA"/>
</dbReference>
<organism evidence="9 10">
    <name type="scientific">Oceanobacillus neutriphilus</name>
    <dbReference type="NCBI Taxonomy" id="531815"/>
    <lineage>
        <taxon>Bacteria</taxon>
        <taxon>Bacillati</taxon>
        <taxon>Bacillota</taxon>
        <taxon>Bacilli</taxon>
        <taxon>Bacillales</taxon>
        <taxon>Bacillaceae</taxon>
        <taxon>Oceanobacillus</taxon>
    </lineage>
</organism>
<comment type="cofactor">
    <cofactor evidence="2">
        <name>Mn(2+)</name>
        <dbReference type="ChEBI" id="CHEBI:29035"/>
    </cofactor>
</comment>
<evidence type="ECO:0000256" key="5">
    <source>
        <dbReference type="ARBA" id="ARBA00022723"/>
    </source>
</evidence>
<dbReference type="Proteomes" id="UP000641206">
    <property type="component" value="Unassembled WGS sequence"/>
</dbReference>
<evidence type="ECO:0000313" key="10">
    <source>
        <dbReference type="Proteomes" id="UP000641206"/>
    </source>
</evidence>
<comment type="catalytic activity">
    <reaction evidence="1">
        <text>Release of any N-terminal amino acid, including proline, that is linked to proline, even from a dipeptide or tripeptide.</text>
        <dbReference type="EC" id="3.4.11.9"/>
    </reaction>
</comment>
<dbReference type="InterPro" id="IPR036005">
    <property type="entry name" value="Creatinase/aminopeptidase-like"/>
</dbReference>
<dbReference type="InterPro" id="IPR000994">
    <property type="entry name" value="Pept_M24"/>
</dbReference>
<dbReference type="Pfam" id="PF05195">
    <property type="entry name" value="AMP_N"/>
    <property type="match status" value="1"/>
</dbReference>
<gene>
    <name evidence="9" type="primary">pepP</name>
    <name evidence="9" type="ORF">GCM10011346_05210</name>
</gene>
<dbReference type="SUPFAM" id="SSF53092">
    <property type="entry name" value="Creatinase/prolidase N-terminal domain"/>
    <property type="match status" value="1"/>
</dbReference>
<feature type="domain" description="Aminopeptidase P N-terminal" evidence="8">
    <location>
        <begin position="1"/>
        <end position="136"/>
    </location>
</feature>
<dbReference type="InterPro" id="IPR007865">
    <property type="entry name" value="Aminopep_P_N"/>
</dbReference>
<comment type="similarity">
    <text evidence="3">Belongs to the peptidase M24B family.</text>
</comment>
<dbReference type="SUPFAM" id="SSF55920">
    <property type="entry name" value="Creatinase/aminopeptidase"/>
    <property type="match status" value="1"/>
</dbReference>
<name>A0ABQ2NPQ0_9BACI</name>
<keyword evidence="5" id="KW-0479">Metal-binding</keyword>
<evidence type="ECO:0000256" key="4">
    <source>
        <dbReference type="ARBA" id="ARBA00012574"/>
    </source>
</evidence>
<evidence type="ECO:0000313" key="9">
    <source>
        <dbReference type="EMBL" id="GGP07797.1"/>
    </source>
</evidence>
<dbReference type="SMART" id="SM01011">
    <property type="entry name" value="AMP_N"/>
    <property type="match status" value="1"/>
</dbReference>
<sequence length="411" mass="47240">MEQSFFKKNRELIADDVKNGIILLYSGPVKKISSQESYEFRVNKMFYYLTGINQPNVILLLYVKNALMDETLFIPKPDPGAKNWDGEQFEETHAAERSGISNIYYLDKLKPLTDAMIENNKDDTIWVNMVDRQHSDLRKEYDLSLTDGRMKCIHKLLSIRRNQKKALEIDKIKEAGRFAAAGMREMMRYAVPGIREYQLEAIHDYTMKSKGLKSGQYKTILASGKNATILHYLDNDCNVEAGDLVLVDMDVEVDYYHSDITRVFPASRTFTNRQREVYMEVLYAQKELIKALKPGMTYGEWNQLAKILLTSSCERLSLPKPLGYYYFHRAGHPIGLDTHDVGQWNDKTVFVEGMVMTVEPGLYIPEENIGIRIEDMVAITSDGAINLTDHLEKEIDDIEQLMTEGGDEFHV</sequence>
<dbReference type="PANTHER" id="PTHR43226:SF4">
    <property type="entry name" value="XAA-PRO AMINOPEPTIDASE 3"/>
    <property type="match status" value="1"/>
</dbReference>
<dbReference type="GO" id="GO:0004177">
    <property type="term" value="F:aminopeptidase activity"/>
    <property type="evidence" value="ECO:0007669"/>
    <property type="project" value="UniProtKB-KW"/>
</dbReference>
<evidence type="ECO:0000256" key="6">
    <source>
        <dbReference type="ARBA" id="ARBA00022801"/>
    </source>
</evidence>
<dbReference type="Pfam" id="PF00557">
    <property type="entry name" value="Peptidase_M24"/>
    <property type="match status" value="1"/>
</dbReference>
<evidence type="ECO:0000256" key="3">
    <source>
        <dbReference type="ARBA" id="ARBA00008766"/>
    </source>
</evidence>
<keyword evidence="9" id="KW-0031">Aminopeptidase</keyword>
<dbReference type="RefSeq" id="WP_188732917.1">
    <property type="nucleotide sequence ID" value="NZ_BMLW01000001.1"/>
</dbReference>
<dbReference type="InterPro" id="IPR029149">
    <property type="entry name" value="Creatin/AminoP/Spt16_N"/>
</dbReference>
<protein>
    <recommendedName>
        <fullName evidence="4">Xaa-Pro aminopeptidase</fullName>
        <ecNumber evidence="4">3.4.11.9</ecNumber>
    </recommendedName>
</protein>
<comment type="caution">
    <text evidence="9">The sequence shown here is derived from an EMBL/GenBank/DDBJ whole genome shotgun (WGS) entry which is preliminary data.</text>
</comment>
<evidence type="ECO:0000256" key="1">
    <source>
        <dbReference type="ARBA" id="ARBA00001424"/>
    </source>
</evidence>
<proteinExistence type="inferred from homology"/>